<dbReference type="Proteomes" id="UP001454036">
    <property type="component" value="Unassembled WGS sequence"/>
</dbReference>
<keyword evidence="2" id="KW-1185">Reference proteome</keyword>
<dbReference type="Pfam" id="PF14223">
    <property type="entry name" value="Retrotran_gag_2"/>
    <property type="match status" value="1"/>
</dbReference>
<evidence type="ECO:0000313" key="1">
    <source>
        <dbReference type="EMBL" id="GAA0159951.1"/>
    </source>
</evidence>
<name>A0AAV3QAH8_LITER</name>
<evidence type="ECO:0000313" key="2">
    <source>
        <dbReference type="Proteomes" id="UP001454036"/>
    </source>
</evidence>
<proteinExistence type="predicted"/>
<dbReference type="AlphaFoldDB" id="A0AAV3QAH8"/>
<evidence type="ECO:0008006" key="3">
    <source>
        <dbReference type="Google" id="ProtNLM"/>
    </source>
</evidence>
<gene>
    <name evidence="1" type="ORF">LIER_16616</name>
</gene>
<accession>A0AAV3QAH8</accession>
<reference evidence="1 2" key="1">
    <citation type="submission" date="2024-01" db="EMBL/GenBank/DDBJ databases">
        <title>The complete chloroplast genome sequence of Lithospermum erythrorhizon: insights into the phylogenetic relationship among Boraginaceae species and the maternal lineages of purple gromwells.</title>
        <authorList>
            <person name="Okada T."/>
            <person name="Watanabe K."/>
        </authorList>
    </citation>
    <scope>NUCLEOTIDE SEQUENCE [LARGE SCALE GENOMIC DNA]</scope>
</reference>
<sequence length="84" mass="9439">MTTGWTTPTVTNNNVATVKPAADYTREEDEVALANNKALNVIFNVVDVNVFKMINMCIVAKVAWKTLEMAYEGTEKVRMSRLQQ</sequence>
<dbReference type="EMBL" id="BAABME010003734">
    <property type="protein sequence ID" value="GAA0159951.1"/>
    <property type="molecule type" value="Genomic_DNA"/>
</dbReference>
<protein>
    <recommendedName>
        <fullName evidence="3">Gag-pol polyprotein</fullName>
    </recommendedName>
</protein>
<organism evidence="1 2">
    <name type="scientific">Lithospermum erythrorhizon</name>
    <name type="common">Purple gromwell</name>
    <name type="synonym">Lithospermum officinale var. erythrorhizon</name>
    <dbReference type="NCBI Taxonomy" id="34254"/>
    <lineage>
        <taxon>Eukaryota</taxon>
        <taxon>Viridiplantae</taxon>
        <taxon>Streptophyta</taxon>
        <taxon>Embryophyta</taxon>
        <taxon>Tracheophyta</taxon>
        <taxon>Spermatophyta</taxon>
        <taxon>Magnoliopsida</taxon>
        <taxon>eudicotyledons</taxon>
        <taxon>Gunneridae</taxon>
        <taxon>Pentapetalae</taxon>
        <taxon>asterids</taxon>
        <taxon>lamiids</taxon>
        <taxon>Boraginales</taxon>
        <taxon>Boraginaceae</taxon>
        <taxon>Boraginoideae</taxon>
        <taxon>Lithospermeae</taxon>
        <taxon>Lithospermum</taxon>
    </lineage>
</organism>
<comment type="caution">
    <text evidence="1">The sequence shown here is derived from an EMBL/GenBank/DDBJ whole genome shotgun (WGS) entry which is preliminary data.</text>
</comment>